<evidence type="ECO:0000313" key="2">
    <source>
        <dbReference type="Proteomes" id="UP000184330"/>
    </source>
</evidence>
<name>A0A1L7XLT6_9HELO</name>
<organism evidence="1 2">
    <name type="scientific">Phialocephala subalpina</name>
    <dbReference type="NCBI Taxonomy" id="576137"/>
    <lineage>
        <taxon>Eukaryota</taxon>
        <taxon>Fungi</taxon>
        <taxon>Dikarya</taxon>
        <taxon>Ascomycota</taxon>
        <taxon>Pezizomycotina</taxon>
        <taxon>Leotiomycetes</taxon>
        <taxon>Helotiales</taxon>
        <taxon>Mollisiaceae</taxon>
        <taxon>Phialocephala</taxon>
        <taxon>Phialocephala fortinii species complex</taxon>
    </lineage>
</organism>
<accession>A0A1L7XLT6</accession>
<dbReference type="EMBL" id="FJOG01000034">
    <property type="protein sequence ID" value="CZR66002.1"/>
    <property type="molecule type" value="Genomic_DNA"/>
</dbReference>
<dbReference type="AlphaFoldDB" id="A0A1L7XLT6"/>
<dbReference type="Proteomes" id="UP000184330">
    <property type="component" value="Unassembled WGS sequence"/>
</dbReference>
<reference evidence="1 2" key="1">
    <citation type="submission" date="2016-03" db="EMBL/GenBank/DDBJ databases">
        <authorList>
            <person name="Ploux O."/>
        </authorList>
    </citation>
    <scope>NUCLEOTIDE SEQUENCE [LARGE SCALE GENOMIC DNA]</scope>
    <source>
        <strain evidence="1 2">UAMH 11012</strain>
    </source>
</reference>
<evidence type="ECO:0000313" key="1">
    <source>
        <dbReference type="EMBL" id="CZR66002.1"/>
    </source>
</evidence>
<evidence type="ECO:0008006" key="3">
    <source>
        <dbReference type="Google" id="ProtNLM"/>
    </source>
</evidence>
<sequence>MRKIESQPNLPSKMPGEKLKLVKIDSALVAANEENYNSNFHTEAEAPGEFIPTEVPQSFERWLPLIVRSQNIPLERVQTITLTNAQAQLIIDASRSSLHTRELSRIYAEELEELASLFQSLLFPAQGLFLRLDACSPKDGVRGVSPLKTTKDIVLRLTTSHRATNSILRCMERGEEVYLFFLPFDEHMRTEKEYRVFCAPPDGRVTCISQYRWHKPNLFAAHSEDDIAAIMEDIKKAALAYHNEILVGLNIGRDGEMDRLLLEQGFTFDIMFDEGSGECKLIELNSFGARSGCGSCLFHWLADWDVLYGKTKAEGAEANEIELRITT</sequence>
<proteinExistence type="predicted"/>
<keyword evidence="2" id="KW-1185">Reference proteome</keyword>
<gene>
    <name evidence="1" type="ORF">PAC_15902</name>
</gene>
<protein>
    <recommendedName>
        <fullName evidence="3">Cell division cycle protein 123</fullName>
    </recommendedName>
</protein>
<dbReference type="OrthoDB" id="360540at2759"/>